<keyword evidence="2" id="KW-1185">Reference proteome</keyword>
<sequence length="1260" mass="141590">MVHASLSLSSVCLHWQLLATTCRSISAIRPLCEESTLRTQSIVTAYSSAILTRLAEWDPTDISAAINIAATELFLSPFLLREPCARVPEERKQDEQAPFSSPLGPSGNDHTQDPHLIFTPELSSFVQEVTNNATIPGLSMAVIYGQNHAAEFGTWGQKTEDGNEMTSDTLFYLASCSKAFLSASIGILMDDYAHGRNGTPLPPNVARFDWYTKVKDILPDDWQLMDDWATEKATMRDILSHQSGLPRHDFSYTPHDTPLSVVRKMRYLRPAFELRERFHYNNMMYILGSFVISKYSGMTYQDFVKTRIWEPLNMSSTTLYESEASRNGKLTQAWNTRGRLIPNWLNDKGIDLMAGAGGIMSSAIDMVKWVRMLLNAGVDPVTQAVVVPRSVFETVTSVQIPVQRVGSWPEFSPMGYGMGWDRVSYQGHEIVMHAGGVPGTSTFVVFLPADNLGFVALANAESKNNYELAIIFRILEDYLGLERKHSTRLLSRFLQEKAVSSKATTSQPQENHNCSSSSKLPLEAYAGIYVNPGYPNITLCAPTSNSLECTQALEHFAHFENITGHESLYAIVPTMWTSHARLTYVKENTFDVFGTYLFPHGYGRNQSSFEFWKKGDPADVRAEFVVEETLDEGPRVVGVGLRGLVHGAQTQSLTRNAMHTVAPQHRLQAVQYTLHAVRHKAYLFCECHEQTPLHATPSIWWDNADQMEELHSIFTPELSTFIEEVVDNENIPGLSLAVVHGEQYTTEFKTWGRKTEDGDEMTSDTIFYLASCSKAFLSASIGILMDDYEHGRNATPLPSGLSRFDWYTKVKDILPDDWKLMDEWASEKATMRDILSHQSGLASHDLSYGRNDTPLDVVRKMRHLRPAFELREKYHYTNQMYILGSYVISKYSGMSYMNFVKRRIWEPLNMSSTTFYESEASRDGKLTQAWTRTGRRIPIWMHDEQAPLNAGPGGIMTNTVDMVKWVRTLLNSGVDPISGTVIIPKSTFDTVTSVQIPVDKRAVRPEFSITGYGMGWKRLSYQGHEIILHAGGIPGFLNWVVFLPSDNLGFVALANAGEKVDQVLMIIYRIIEDYLGLQRKYSPQLVSAIQNKATIELVIPSNNHSRSSSPPLPLEDYAGVYVNPGYPNITLCAPTGDSSACIQALKAFSHFEDVKQSQTLYAIISSLWITHGRLQHVKEHTFEMSGTYLFPHGYGKDQSSFETWERGSPGLIAEFVVEELLENERKVMGFGLKGFVGETTMRQRMGGSVEETAEVYFTKI</sequence>
<dbReference type="Proteomes" id="UP001148662">
    <property type="component" value="Unassembled WGS sequence"/>
</dbReference>
<comment type="caution">
    <text evidence="1">The sequence shown here is derived from an EMBL/GenBank/DDBJ whole genome shotgun (WGS) entry which is preliminary data.</text>
</comment>
<evidence type="ECO:0000313" key="1">
    <source>
        <dbReference type="EMBL" id="KAJ3557983.1"/>
    </source>
</evidence>
<proteinExistence type="predicted"/>
<protein>
    <submittedName>
        <fullName evidence="1">Uncharacterized protein</fullName>
    </submittedName>
</protein>
<gene>
    <name evidence="1" type="ORF">NM688_g1175</name>
</gene>
<organism evidence="1 2">
    <name type="scientific">Phlebia brevispora</name>
    <dbReference type="NCBI Taxonomy" id="194682"/>
    <lineage>
        <taxon>Eukaryota</taxon>
        <taxon>Fungi</taxon>
        <taxon>Dikarya</taxon>
        <taxon>Basidiomycota</taxon>
        <taxon>Agaricomycotina</taxon>
        <taxon>Agaricomycetes</taxon>
        <taxon>Polyporales</taxon>
        <taxon>Meruliaceae</taxon>
        <taxon>Phlebia</taxon>
    </lineage>
</organism>
<dbReference type="EMBL" id="JANHOG010000117">
    <property type="protein sequence ID" value="KAJ3557983.1"/>
    <property type="molecule type" value="Genomic_DNA"/>
</dbReference>
<reference evidence="1" key="1">
    <citation type="submission" date="2022-07" db="EMBL/GenBank/DDBJ databases">
        <title>Genome Sequence of Phlebia brevispora.</title>
        <authorList>
            <person name="Buettner E."/>
        </authorList>
    </citation>
    <scope>NUCLEOTIDE SEQUENCE</scope>
    <source>
        <strain evidence="1">MPL23</strain>
    </source>
</reference>
<evidence type="ECO:0000313" key="2">
    <source>
        <dbReference type="Proteomes" id="UP001148662"/>
    </source>
</evidence>
<accession>A0ACC1TCK2</accession>
<name>A0ACC1TCK2_9APHY</name>